<evidence type="ECO:0000313" key="2">
    <source>
        <dbReference type="EMBL" id="MBO8445098.1"/>
    </source>
</evidence>
<name>A0A9D9HCQ8_9BACT</name>
<dbReference type="EMBL" id="JADIMO010000064">
    <property type="protein sequence ID" value="MBO8445098.1"/>
    <property type="molecule type" value="Genomic_DNA"/>
</dbReference>
<sequence length="112" mass="12799">MKMIKHTATTAVILSLILLAASPSASARKAKGAMESLEEVSKVMKKTAWKEKFFYRRNAARADMERRNHIFHQLEPDFTVSDTLIYILKVQINCSIRHGAYTGFMRPLQTKL</sequence>
<protein>
    <recommendedName>
        <fullName evidence="4">Secreted protein</fullName>
    </recommendedName>
</protein>
<reference evidence="2" key="2">
    <citation type="journal article" date="2021" name="PeerJ">
        <title>Extensive microbial diversity within the chicken gut microbiome revealed by metagenomics and culture.</title>
        <authorList>
            <person name="Gilroy R."/>
            <person name="Ravi A."/>
            <person name="Getino M."/>
            <person name="Pursley I."/>
            <person name="Horton D.L."/>
            <person name="Alikhan N.F."/>
            <person name="Baker D."/>
            <person name="Gharbi K."/>
            <person name="Hall N."/>
            <person name="Watson M."/>
            <person name="Adriaenssens E.M."/>
            <person name="Foster-Nyarko E."/>
            <person name="Jarju S."/>
            <person name="Secka A."/>
            <person name="Antonio M."/>
            <person name="Oren A."/>
            <person name="Chaudhuri R.R."/>
            <person name="La Ragione R."/>
            <person name="Hildebrand F."/>
            <person name="Pallen M.J."/>
        </authorList>
    </citation>
    <scope>NUCLEOTIDE SEQUENCE</scope>
    <source>
        <strain evidence="2">D5-748</strain>
    </source>
</reference>
<evidence type="ECO:0000256" key="1">
    <source>
        <dbReference type="SAM" id="SignalP"/>
    </source>
</evidence>
<keyword evidence="1" id="KW-0732">Signal</keyword>
<dbReference type="AlphaFoldDB" id="A0A9D9HCQ8"/>
<feature type="signal peptide" evidence="1">
    <location>
        <begin position="1"/>
        <end position="27"/>
    </location>
</feature>
<evidence type="ECO:0008006" key="4">
    <source>
        <dbReference type="Google" id="ProtNLM"/>
    </source>
</evidence>
<feature type="chain" id="PRO_5039635038" description="Secreted protein" evidence="1">
    <location>
        <begin position="28"/>
        <end position="112"/>
    </location>
</feature>
<dbReference type="Proteomes" id="UP000823619">
    <property type="component" value="Unassembled WGS sequence"/>
</dbReference>
<organism evidence="2 3">
    <name type="scientific">Candidatus Cryptobacteroides merdavium</name>
    <dbReference type="NCBI Taxonomy" id="2840769"/>
    <lineage>
        <taxon>Bacteria</taxon>
        <taxon>Pseudomonadati</taxon>
        <taxon>Bacteroidota</taxon>
        <taxon>Bacteroidia</taxon>
        <taxon>Bacteroidales</taxon>
        <taxon>Candidatus Cryptobacteroides</taxon>
    </lineage>
</organism>
<evidence type="ECO:0000313" key="3">
    <source>
        <dbReference type="Proteomes" id="UP000823619"/>
    </source>
</evidence>
<accession>A0A9D9HCQ8</accession>
<reference evidence="2" key="1">
    <citation type="submission" date="2020-10" db="EMBL/GenBank/DDBJ databases">
        <authorList>
            <person name="Gilroy R."/>
        </authorList>
    </citation>
    <scope>NUCLEOTIDE SEQUENCE</scope>
    <source>
        <strain evidence="2">D5-748</strain>
    </source>
</reference>
<proteinExistence type="predicted"/>
<gene>
    <name evidence="2" type="ORF">IAC23_05315</name>
</gene>
<comment type="caution">
    <text evidence="2">The sequence shown here is derived from an EMBL/GenBank/DDBJ whole genome shotgun (WGS) entry which is preliminary data.</text>
</comment>